<evidence type="ECO:0000259" key="4">
    <source>
        <dbReference type="PROSITE" id="PS51071"/>
    </source>
</evidence>
<keyword evidence="1" id="KW-0805">Transcription regulation</keyword>
<dbReference type="Gene3D" id="1.10.10.10">
    <property type="entry name" value="Winged helix-like DNA-binding domain superfamily/Winged helix DNA-binding domain"/>
    <property type="match status" value="1"/>
</dbReference>
<dbReference type="PANTHER" id="PTHR30514:SF1">
    <property type="entry name" value="HTH-TYPE TRANSCRIPTIONAL REGULATOR HEXR-RELATED"/>
    <property type="match status" value="1"/>
</dbReference>
<keyword evidence="3" id="KW-0804">Transcription</keyword>
<keyword evidence="7" id="KW-1185">Reference proteome</keyword>
<reference evidence="6" key="1">
    <citation type="submission" date="2009-01" db="EMBL/GenBank/DDBJ databases">
        <authorList>
            <person name="Qin X."/>
            <person name="Bachman B."/>
            <person name="Battles P."/>
            <person name="Bell A."/>
            <person name="Bess C."/>
            <person name="Bickham C."/>
            <person name="Chaboub L."/>
            <person name="Chen D."/>
            <person name="Coyle M."/>
            <person name="Deiros D.R."/>
            <person name="Dinh H."/>
            <person name="Forbes L."/>
            <person name="Fowler G."/>
            <person name="Francisco L."/>
            <person name="Fu Q."/>
            <person name="Gubbala S."/>
            <person name="Hale W."/>
            <person name="Han Y."/>
            <person name="Hemphill L."/>
            <person name="Highlander S.K."/>
            <person name="Hirani K."/>
            <person name="Hogues M."/>
            <person name="Jackson L."/>
            <person name="Jakkamsetti A."/>
            <person name="Javaid M."/>
            <person name="Jiang H."/>
            <person name="Korchina V."/>
            <person name="Kovar C."/>
            <person name="Lara F."/>
            <person name="Lee S."/>
            <person name="Mata R."/>
            <person name="Mathew T."/>
            <person name="Moen C."/>
            <person name="Morales K."/>
            <person name="Munidasa M."/>
            <person name="Nazareth L."/>
            <person name="Ngo R."/>
            <person name="Nguyen L."/>
            <person name="Okwuonu G."/>
            <person name="Ongeri F."/>
            <person name="Patil S."/>
            <person name="Petrosino J."/>
            <person name="Pham C."/>
            <person name="Pham P."/>
            <person name="Pu L.-L."/>
            <person name="Puazo M."/>
            <person name="Raj R."/>
            <person name="Reid J."/>
            <person name="Rouhana J."/>
            <person name="Saada N."/>
            <person name="Shang Y."/>
            <person name="Simmons D."/>
            <person name="Thornton R."/>
            <person name="Warren J."/>
            <person name="Weissenberger G."/>
            <person name="Zhang J."/>
            <person name="Zhang L."/>
            <person name="Zhou C."/>
            <person name="Zhu D."/>
            <person name="Muzny D."/>
            <person name="Worley K."/>
            <person name="Gibbs R."/>
        </authorList>
    </citation>
    <scope>NUCLEOTIDE SEQUENCE [LARGE SCALE GENOMIC DNA]</scope>
    <source>
        <strain evidence="6">LMS2-1</strain>
    </source>
</reference>
<feature type="domain" description="SIS" evidence="5">
    <location>
        <begin position="115"/>
        <end position="259"/>
    </location>
</feature>
<gene>
    <name evidence="6" type="ORF">HMPREF0539_2745</name>
</gene>
<dbReference type="AlphaFoldDB" id="C2K0R0"/>
<dbReference type="SUPFAM" id="SSF46689">
    <property type="entry name" value="Homeodomain-like"/>
    <property type="match status" value="1"/>
</dbReference>
<dbReference type="GO" id="GO:0097367">
    <property type="term" value="F:carbohydrate derivative binding"/>
    <property type="evidence" value="ECO:0007669"/>
    <property type="project" value="InterPro"/>
</dbReference>
<dbReference type="InterPro" id="IPR036388">
    <property type="entry name" value="WH-like_DNA-bd_sf"/>
</dbReference>
<evidence type="ECO:0000256" key="2">
    <source>
        <dbReference type="ARBA" id="ARBA00023125"/>
    </source>
</evidence>
<dbReference type="GO" id="GO:0003677">
    <property type="term" value="F:DNA binding"/>
    <property type="evidence" value="ECO:0007669"/>
    <property type="project" value="UniProtKB-KW"/>
</dbReference>
<dbReference type="InterPro" id="IPR001347">
    <property type="entry name" value="SIS_dom"/>
</dbReference>
<dbReference type="CDD" id="cd05013">
    <property type="entry name" value="SIS_RpiR"/>
    <property type="match status" value="1"/>
</dbReference>
<dbReference type="SUPFAM" id="SSF53697">
    <property type="entry name" value="SIS domain"/>
    <property type="match status" value="1"/>
</dbReference>
<evidence type="ECO:0000313" key="6">
    <source>
        <dbReference type="EMBL" id="EEN79086.1"/>
    </source>
</evidence>
<dbReference type="PROSITE" id="PS51464">
    <property type="entry name" value="SIS"/>
    <property type="match status" value="1"/>
</dbReference>
<dbReference type="Proteomes" id="UP000004525">
    <property type="component" value="Unassembled WGS sequence"/>
</dbReference>
<dbReference type="InterPro" id="IPR035472">
    <property type="entry name" value="RpiR-like_SIS"/>
</dbReference>
<protein>
    <submittedName>
        <fullName evidence="6">SIS domain protein</fullName>
    </submittedName>
</protein>
<evidence type="ECO:0000313" key="7">
    <source>
        <dbReference type="Proteomes" id="UP000004525"/>
    </source>
</evidence>
<dbReference type="PANTHER" id="PTHR30514">
    <property type="entry name" value="GLUCOKINASE"/>
    <property type="match status" value="1"/>
</dbReference>
<organism evidence="6 7">
    <name type="scientific">Lacticaseibacillus rhamnosus (strain LMS2-1)</name>
    <dbReference type="NCBI Taxonomy" id="525361"/>
    <lineage>
        <taxon>Bacteria</taxon>
        <taxon>Bacillati</taxon>
        <taxon>Bacillota</taxon>
        <taxon>Bacilli</taxon>
        <taxon>Lactobacillales</taxon>
        <taxon>Lactobacillaceae</taxon>
        <taxon>Lacticaseibacillus</taxon>
    </lineage>
</organism>
<dbReference type="InterPro" id="IPR047640">
    <property type="entry name" value="RpiR-like"/>
</dbReference>
<feature type="domain" description="HTH rpiR-type" evidence="4">
    <location>
        <begin position="7"/>
        <end position="83"/>
    </location>
</feature>
<evidence type="ECO:0000256" key="3">
    <source>
        <dbReference type="ARBA" id="ARBA00023163"/>
    </source>
</evidence>
<dbReference type="HOGENOM" id="CLU_055769_4_3_9"/>
<keyword evidence="2" id="KW-0238">DNA-binding</keyword>
<dbReference type="EMBL" id="ACIZ01000112">
    <property type="protein sequence ID" value="EEN79086.1"/>
    <property type="molecule type" value="Genomic_DNA"/>
</dbReference>
<comment type="caution">
    <text evidence="6">The sequence shown here is derived from an EMBL/GenBank/DDBJ whole genome shotgun (WGS) entry which is preliminary data.</text>
</comment>
<sequence length="276" mass="31482">MREGIIVQLESLINQKYTSLNQSDKEILTFIVKNREFVRNSSLSEVAAKSLFSKSAIFRCCQKIGLTGFSQLRYVLAEEQESDQDSLSNVDYLAQTVKSMLWTVNQFKSTNVEGIYATLENAGTIYIYSTGWQQQIMAQQLQRDLYLIGKFAFLFPTGHDEMQLSSTKIKPGDVVIVISYKGMNATIVQLVNNLKLNGVQIVSFTSFRQNRLAQAANYNLYYDVINKTIGADKKVERFFANLTLLIDIFSMGFANYLAAQEERTREHGEYNQRESK</sequence>
<name>C2K0R0_LACRM</name>
<dbReference type="GO" id="GO:0003700">
    <property type="term" value="F:DNA-binding transcription factor activity"/>
    <property type="evidence" value="ECO:0007669"/>
    <property type="project" value="InterPro"/>
</dbReference>
<proteinExistence type="predicted"/>
<dbReference type="InterPro" id="IPR009057">
    <property type="entry name" value="Homeodomain-like_sf"/>
</dbReference>
<dbReference type="Pfam" id="PF01380">
    <property type="entry name" value="SIS"/>
    <property type="match status" value="1"/>
</dbReference>
<dbReference type="Pfam" id="PF01418">
    <property type="entry name" value="HTH_6"/>
    <property type="match status" value="1"/>
</dbReference>
<evidence type="ECO:0000256" key="1">
    <source>
        <dbReference type="ARBA" id="ARBA00023015"/>
    </source>
</evidence>
<dbReference type="InterPro" id="IPR046348">
    <property type="entry name" value="SIS_dom_sf"/>
</dbReference>
<accession>C2K0R0</accession>
<dbReference type="Gene3D" id="3.40.50.10490">
    <property type="entry name" value="Glucose-6-phosphate isomerase like protein, domain 1"/>
    <property type="match status" value="1"/>
</dbReference>
<evidence type="ECO:0000259" key="5">
    <source>
        <dbReference type="PROSITE" id="PS51464"/>
    </source>
</evidence>
<dbReference type="InterPro" id="IPR000281">
    <property type="entry name" value="HTH_RpiR"/>
</dbReference>
<dbReference type="GO" id="GO:1901135">
    <property type="term" value="P:carbohydrate derivative metabolic process"/>
    <property type="evidence" value="ECO:0007669"/>
    <property type="project" value="InterPro"/>
</dbReference>
<dbReference type="PROSITE" id="PS51071">
    <property type="entry name" value="HTH_RPIR"/>
    <property type="match status" value="1"/>
</dbReference>